<dbReference type="Pfam" id="PF00583">
    <property type="entry name" value="Acetyltransf_1"/>
    <property type="match status" value="1"/>
</dbReference>
<evidence type="ECO:0000259" key="3">
    <source>
        <dbReference type="PROSITE" id="PS51186"/>
    </source>
</evidence>
<proteinExistence type="predicted"/>
<dbReference type="PANTHER" id="PTHR43877:SF2">
    <property type="entry name" value="AMINOALKYLPHOSPHONATE N-ACETYLTRANSFERASE-RELATED"/>
    <property type="match status" value="1"/>
</dbReference>
<keyword evidence="1 4" id="KW-0808">Transferase</keyword>
<dbReference type="PANTHER" id="PTHR43877">
    <property type="entry name" value="AMINOALKYLPHOSPHONATE N-ACETYLTRANSFERASE-RELATED-RELATED"/>
    <property type="match status" value="1"/>
</dbReference>
<dbReference type="PROSITE" id="PS51186">
    <property type="entry name" value="GNAT"/>
    <property type="match status" value="1"/>
</dbReference>
<evidence type="ECO:0000256" key="2">
    <source>
        <dbReference type="ARBA" id="ARBA00023315"/>
    </source>
</evidence>
<reference evidence="4 5" key="1">
    <citation type="submission" date="2018-09" db="EMBL/GenBank/DDBJ databases">
        <title>Glutamicibacter mishrai S5-52T (LMG 29155T = KCTC 39846T).</title>
        <authorList>
            <person name="Das S.K."/>
        </authorList>
    </citation>
    <scope>NUCLEOTIDE SEQUENCE [LARGE SCALE GENOMIC DNA]</scope>
    <source>
        <strain evidence="4 5">S5-52</strain>
    </source>
</reference>
<accession>A0A6H0SJG5</accession>
<name>A0A6H0SJG5_9MICC</name>
<protein>
    <submittedName>
        <fullName evidence="4">GNAT family N-acetyltransferase</fullName>
    </submittedName>
</protein>
<dbReference type="AlphaFoldDB" id="A0A6H0SJG5"/>
<gene>
    <name evidence="4" type="ORF">D3791_10240</name>
</gene>
<evidence type="ECO:0000313" key="5">
    <source>
        <dbReference type="Proteomes" id="UP000502331"/>
    </source>
</evidence>
<organism evidence="4 5">
    <name type="scientific">Glutamicibacter mishrai</name>
    <dbReference type="NCBI Taxonomy" id="1775880"/>
    <lineage>
        <taxon>Bacteria</taxon>
        <taxon>Bacillati</taxon>
        <taxon>Actinomycetota</taxon>
        <taxon>Actinomycetes</taxon>
        <taxon>Micrococcales</taxon>
        <taxon>Micrococcaceae</taxon>
        <taxon>Glutamicibacter</taxon>
    </lineage>
</organism>
<dbReference type="InterPro" id="IPR016181">
    <property type="entry name" value="Acyl_CoA_acyltransferase"/>
</dbReference>
<keyword evidence="5" id="KW-1185">Reference proteome</keyword>
<dbReference type="EMBL" id="CP032549">
    <property type="protein sequence ID" value="QIV87464.1"/>
    <property type="molecule type" value="Genomic_DNA"/>
</dbReference>
<dbReference type="InterPro" id="IPR000182">
    <property type="entry name" value="GNAT_dom"/>
</dbReference>
<dbReference type="Gene3D" id="3.40.630.30">
    <property type="match status" value="1"/>
</dbReference>
<dbReference type="RefSeq" id="WP_172512116.1">
    <property type="nucleotide sequence ID" value="NZ_CP032549.1"/>
</dbReference>
<evidence type="ECO:0000256" key="1">
    <source>
        <dbReference type="ARBA" id="ARBA00022679"/>
    </source>
</evidence>
<dbReference type="Proteomes" id="UP000502331">
    <property type="component" value="Chromosome"/>
</dbReference>
<dbReference type="SUPFAM" id="SSF55729">
    <property type="entry name" value="Acyl-CoA N-acyltransferases (Nat)"/>
    <property type="match status" value="1"/>
</dbReference>
<keyword evidence="2" id="KW-0012">Acyltransferase</keyword>
<evidence type="ECO:0000313" key="4">
    <source>
        <dbReference type="EMBL" id="QIV87464.1"/>
    </source>
</evidence>
<dbReference type="InterPro" id="IPR050832">
    <property type="entry name" value="Bact_Acetyltransf"/>
</dbReference>
<feature type="domain" description="N-acetyltransferase" evidence="3">
    <location>
        <begin position="5"/>
        <end position="164"/>
    </location>
</feature>
<sequence>MTDTNLLHLATQDDTIGIVELRDSLARWQQQKQIQQWVPGELSTEQVAEQISRNEWWVCKEDRKIIAMVRIVETDDLIWPEDDPQAAYIHGLMVDRSLSGQGIGQEVLAWAEQSIFATGHSIARLDCVASNANLCQYYERLGYSERGVVDFGPDSSWFPVRRFEKRGLSGADRSFE</sequence>
<dbReference type="GO" id="GO:0016747">
    <property type="term" value="F:acyltransferase activity, transferring groups other than amino-acyl groups"/>
    <property type="evidence" value="ECO:0007669"/>
    <property type="project" value="InterPro"/>
</dbReference>
<dbReference type="CDD" id="cd04301">
    <property type="entry name" value="NAT_SF"/>
    <property type="match status" value="1"/>
</dbReference>